<dbReference type="EMBL" id="CACRXK020001184">
    <property type="protein sequence ID" value="CAB3987504.1"/>
    <property type="molecule type" value="Genomic_DNA"/>
</dbReference>
<keyword evidence="4" id="KW-0967">Endosome</keyword>
<dbReference type="GO" id="GO:0005085">
    <property type="term" value="F:guanyl-nucleotide exchange factor activity"/>
    <property type="evidence" value="ECO:0007669"/>
    <property type="project" value="UniProtKB-KW"/>
</dbReference>
<dbReference type="GO" id="GO:0031267">
    <property type="term" value="F:small GTPase binding"/>
    <property type="evidence" value="ECO:0007669"/>
    <property type="project" value="TreeGrafter"/>
</dbReference>
<evidence type="ECO:0000256" key="2">
    <source>
        <dbReference type="ARBA" id="ARBA00008641"/>
    </source>
</evidence>
<evidence type="ECO:0000256" key="4">
    <source>
        <dbReference type="ARBA" id="ARBA00022753"/>
    </source>
</evidence>
<dbReference type="GO" id="GO:2000641">
    <property type="term" value="P:regulation of early endosome to late endosome transport"/>
    <property type="evidence" value="ECO:0007669"/>
    <property type="project" value="TreeGrafter"/>
</dbReference>
<dbReference type="InterPro" id="IPR037516">
    <property type="entry name" value="Tripartite_DENN"/>
</dbReference>
<dbReference type="GO" id="GO:0005770">
    <property type="term" value="C:late endosome"/>
    <property type="evidence" value="ECO:0007669"/>
    <property type="project" value="UniProtKB-SubCell"/>
</dbReference>
<keyword evidence="6" id="KW-1185">Reference proteome</keyword>
<organism evidence="5 6">
    <name type="scientific">Paramuricea clavata</name>
    <name type="common">Red gorgonian</name>
    <name type="synonym">Violescent sea-whip</name>
    <dbReference type="NCBI Taxonomy" id="317549"/>
    <lineage>
        <taxon>Eukaryota</taxon>
        <taxon>Metazoa</taxon>
        <taxon>Cnidaria</taxon>
        <taxon>Anthozoa</taxon>
        <taxon>Octocorallia</taxon>
        <taxon>Malacalcyonacea</taxon>
        <taxon>Plexauridae</taxon>
        <taxon>Paramuricea</taxon>
    </lineage>
</organism>
<evidence type="ECO:0000313" key="5">
    <source>
        <dbReference type="EMBL" id="CAB3987504.1"/>
    </source>
</evidence>
<sequence length="353" mass="40222">MASSELKCVAIIEKDTNHDVLWTWSFPAVDPSLQLLISKKCCIKSGENDNETIVPFMYGQHNRLWYYLLTTSVKDTPSLPKVTHFAVVLVTKDFNPERYEELSELFRRSYMDTGSPTVLLQQYLAVMTKGSCETAGEEIFDISNFAPRKAFLSASIKDVINIFGVETILIYTAVLLKKKIVFYSPRIETLLNITRAIPQLVWHRQNWNILHPLIDSNDETDIQNLTSTRYYIAGFTDASVENRNELYDIFANISDGEVSIAPHAKDTFQMGKVHKDMAMFMVNNAKEEEKSDEQLVTELSDKTQSLINNLKGLAVANEDNTRHVIKLEKLRERKLTSAMENFLYNLAAAEGMV</sequence>
<accession>A0A6S7G3D8</accession>
<dbReference type="Pfam" id="PF08616">
    <property type="entry name" value="SPA"/>
    <property type="match status" value="1"/>
</dbReference>
<gene>
    <name evidence="5" type="ORF">PACLA_8A067369</name>
</gene>
<dbReference type="Proteomes" id="UP001152795">
    <property type="component" value="Unassembled WGS sequence"/>
</dbReference>
<evidence type="ECO:0000256" key="3">
    <source>
        <dbReference type="ARBA" id="ARBA00022658"/>
    </source>
</evidence>
<comment type="similarity">
    <text evidence="2">Belongs to the DENND10 family.</text>
</comment>
<comment type="caution">
    <text evidence="5">The sequence shown here is derived from an EMBL/GenBank/DDBJ whole genome shotgun (WGS) entry which is preliminary data.</text>
</comment>
<dbReference type="AlphaFoldDB" id="A0A6S7G3D8"/>
<evidence type="ECO:0000256" key="1">
    <source>
        <dbReference type="ARBA" id="ARBA00004603"/>
    </source>
</evidence>
<proteinExistence type="inferred from homology"/>
<dbReference type="PROSITE" id="PS50211">
    <property type="entry name" value="DENN"/>
    <property type="match status" value="1"/>
</dbReference>
<protein>
    <submittedName>
        <fullName evidence="5">Uncharacterized protein</fullName>
    </submittedName>
</protein>
<dbReference type="InterPro" id="IPR042431">
    <property type="entry name" value="FAM45"/>
</dbReference>
<dbReference type="PANTHER" id="PTHR28544">
    <property type="entry name" value="PROTEIN FAM45A-RELATED"/>
    <property type="match status" value="1"/>
</dbReference>
<comment type="subcellular location">
    <subcellularLocation>
        <location evidence="1">Late endosome</location>
    </subcellularLocation>
</comment>
<dbReference type="GO" id="GO:0015031">
    <property type="term" value="P:protein transport"/>
    <property type="evidence" value="ECO:0007669"/>
    <property type="project" value="TreeGrafter"/>
</dbReference>
<dbReference type="PANTHER" id="PTHR28544:SF1">
    <property type="entry name" value="DENN DOMAIN-CONTAINING PROTEIN 10-RELATED"/>
    <property type="match status" value="1"/>
</dbReference>
<reference evidence="5" key="1">
    <citation type="submission" date="2020-04" db="EMBL/GenBank/DDBJ databases">
        <authorList>
            <person name="Alioto T."/>
            <person name="Alioto T."/>
            <person name="Gomez Garrido J."/>
        </authorList>
    </citation>
    <scope>NUCLEOTIDE SEQUENCE</scope>
    <source>
        <strain evidence="5">A484AB</strain>
    </source>
</reference>
<keyword evidence="3" id="KW-0344">Guanine-nucleotide releasing factor</keyword>
<name>A0A6S7G3D8_PARCT</name>
<evidence type="ECO:0000313" key="6">
    <source>
        <dbReference type="Proteomes" id="UP001152795"/>
    </source>
</evidence>